<dbReference type="PANTHER" id="PTHR34835:SF57">
    <property type="entry name" value="OS02G0622900 PROTEIN"/>
    <property type="match status" value="1"/>
</dbReference>
<dbReference type="Gramene" id="OPUNC08G04850.1">
    <property type="protein sequence ID" value="OPUNC08G04850.1"/>
    <property type="gene ID" value="OPUNC08G04850"/>
</dbReference>
<sequence length="587" mass="65423">MAPSSPIVDTEAEVIDLEILPPVGVNEGDIINLGSEERRSGETMEKSKVHSSGGHTKQQDLKVSATRGSLNKTAARVVSRYRQSRVLNRQNKDNNTFGINCRCQPKCVVDIIKDFNNTKKELIGEIGFGGILDFKLTKVHRQYGAWLLSKVDPKSCTIVMDVNQELPVGPKDVNEVFGLPCSGDPIIPCSQEELIEKKQILCEIFGIPNFSHLKISLLEEILKKKYGTTMTIVEKRVFKVAFVLYVTTKLLAPQSCANFISPRYIRAVSDVDNKKQYNWCQFVIDEVKKAAELMPTRFQKTVQRSINGCIIFLMAIYLSNLVIRKVGITSVKSCHISQFEDNQIARMIQEDIVSKHNPGYPFPRYGKLKLRKAPRENTVLVPEVSPLNLCSTSKIPFRGIDGGAKLVKFLESHFNSLDVSGMVGPQAYEEMKSYVQNGFDQIDDILPSISDFVDISNDQTAIQVSNLFKGAFKSNIVAAVKIATRATVSYVIDTIEDMQGPLHPWGDPSIMGYSTPTSHYTQATKHGSLMDPPATQKYEHNFGGSQCTTPKSNGAPEFGSDDQKKRKYTVENPPSHLLKHKSKRAVT</sequence>
<name>A0A0E0LRZ5_ORYPU</name>
<accession>A0A0E0LRZ5</accession>
<evidence type="ECO:0000313" key="2">
    <source>
        <dbReference type="EnsemblPlants" id="OPUNC08G04850.1"/>
    </source>
</evidence>
<dbReference type="eggNOG" id="ENOG502S5VQ">
    <property type="taxonomic scope" value="Eukaryota"/>
</dbReference>
<feature type="region of interest" description="Disordered" evidence="1">
    <location>
        <begin position="35"/>
        <end position="61"/>
    </location>
</feature>
<feature type="compositionally biased region" description="Basic and acidic residues" evidence="1">
    <location>
        <begin position="35"/>
        <end position="48"/>
    </location>
</feature>
<keyword evidence="3" id="KW-1185">Reference proteome</keyword>
<evidence type="ECO:0000313" key="3">
    <source>
        <dbReference type="Proteomes" id="UP000026962"/>
    </source>
</evidence>
<dbReference type="PANTHER" id="PTHR34835">
    <property type="entry name" value="OS07G0283600 PROTEIN-RELATED"/>
    <property type="match status" value="1"/>
</dbReference>
<dbReference type="HOGENOM" id="CLU_523164_0_0_1"/>
<dbReference type="OMA" id="KTCHISQ"/>
<dbReference type="STRING" id="4537.A0A0E0LRZ5"/>
<protein>
    <recommendedName>
        <fullName evidence="4">Aminotransferase-like plant mobile domain-containing protein</fullName>
    </recommendedName>
</protein>
<feature type="compositionally biased region" description="Polar residues" evidence="1">
    <location>
        <begin position="543"/>
        <end position="552"/>
    </location>
</feature>
<dbReference type="AlphaFoldDB" id="A0A0E0LRZ5"/>
<feature type="compositionally biased region" description="Basic residues" evidence="1">
    <location>
        <begin position="577"/>
        <end position="587"/>
    </location>
</feature>
<reference evidence="2" key="2">
    <citation type="submission" date="2018-05" db="EMBL/GenBank/DDBJ databases">
        <title>OpunRS2 (Oryza punctata Reference Sequence Version 2).</title>
        <authorList>
            <person name="Zhang J."/>
            <person name="Kudrna D."/>
            <person name="Lee S."/>
            <person name="Talag J."/>
            <person name="Welchert J."/>
            <person name="Wing R.A."/>
        </authorList>
    </citation>
    <scope>NUCLEOTIDE SEQUENCE [LARGE SCALE GENOMIC DNA]</scope>
</reference>
<dbReference type="EnsemblPlants" id="OPUNC08G04850.1">
    <property type="protein sequence ID" value="OPUNC08G04850.1"/>
    <property type="gene ID" value="OPUNC08G04850"/>
</dbReference>
<reference evidence="2" key="1">
    <citation type="submission" date="2015-04" db="UniProtKB">
        <authorList>
            <consortium name="EnsemblPlants"/>
        </authorList>
    </citation>
    <scope>IDENTIFICATION</scope>
</reference>
<proteinExistence type="predicted"/>
<feature type="region of interest" description="Disordered" evidence="1">
    <location>
        <begin position="540"/>
        <end position="587"/>
    </location>
</feature>
<dbReference type="Proteomes" id="UP000026962">
    <property type="component" value="Chromosome 8"/>
</dbReference>
<organism evidence="2">
    <name type="scientific">Oryza punctata</name>
    <name type="common">Red rice</name>
    <dbReference type="NCBI Taxonomy" id="4537"/>
    <lineage>
        <taxon>Eukaryota</taxon>
        <taxon>Viridiplantae</taxon>
        <taxon>Streptophyta</taxon>
        <taxon>Embryophyta</taxon>
        <taxon>Tracheophyta</taxon>
        <taxon>Spermatophyta</taxon>
        <taxon>Magnoliopsida</taxon>
        <taxon>Liliopsida</taxon>
        <taxon>Poales</taxon>
        <taxon>Poaceae</taxon>
        <taxon>BOP clade</taxon>
        <taxon>Oryzoideae</taxon>
        <taxon>Oryzeae</taxon>
        <taxon>Oryzinae</taxon>
        <taxon>Oryza</taxon>
    </lineage>
</organism>
<evidence type="ECO:0000256" key="1">
    <source>
        <dbReference type="SAM" id="MobiDB-lite"/>
    </source>
</evidence>
<evidence type="ECO:0008006" key="4">
    <source>
        <dbReference type="Google" id="ProtNLM"/>
    </source>
</evidence>